<feature type="non-terminal residue" evidence="1">
    <location>
        <position position="1"/>
    </location>
</feature>
<dbReference type="Proteomes" id="UP000243686">
    <property type="component" value="Unassembled WGS sequence"/>
</dbReference>
<proteinExistence type="predicted"/>
<organism evidence="1 2">
    <name type="scientific">Opisthorchis viverrini</name>
    <name type="common">Southeast Asian liver fluke</name>
    <dbReference type="NCBI Taxonomy" id="6198"/>
    <lineage>
        <taxon>Eukaryota</taxon>
        <taxon>Metazoa</taxon>
        <taxon>Spiralia</taxon>
        <taxon>Lophotrochozoa</taxon>
        <taxon>Platyhelminthes</taxon>
        <taxon>Trematoda</taxon>
        <taxon>Digenea</taxon>
        <taxon>Opisthorchiida</taxon>
        <taxon>Opisthorchiata</taxon>
        <taxon>Opisthorchiidae</taxon>
        <taxon>Opisthorchis</taxon>
    </lineage>
</organism>
<feature type="non-terminal residue" evidence="1">
    <location>
        <position position="200"/>
    </location>
</feature>
<protein>
    <submittedName>
        <fullName evidence="1">Uncharacterized protein</fullName>
    </submittedName>
</protein>
<sequence>TWRNALRRRTRPVEAYVNLYKHYRLEFNKNLCHPSGFIRGTVATIDTDVASRAVLEQGLHWFQLPQLHPVFLKVDSHQFGYVKLIDLSRFYQEPRWALKEFFGTFYLIVPCFIKGSRVVFSKNEFVSALGQLMSSDEYVDFSEFQAFYEGLSIALAGCPLDSLTDSDDMETYAAIFGSYGMAYKEEMDRYERLVRGSWGV</sequence>
<evidence type="ECO:0000313" key="2">
    <source>
        <dbReference type="Proteomes" id="UP000243686"/>
    </source>
</evidence>
<gene>
    <name evidence="1" type="ORF">X801_07969</name>
</gene>
<keyword evidence="2" id="KW-1185">Reference proteome</keyword>
<name>A0A1S8WNZ5_OPIVI</name>
<dbReference type="EMBL" id="KV898261">
    <property type="protein sequence ID" value="OON16220.1"/>
    <property type="molecule type" value="Genomic_DNA"/>
</dbReference>
<accession>A0A1S8WNZ5</accession>
<reference evidence="1 2" key="1">
    <citation type="submission" date="2015-03" db="EMBL/GenBank/DDBJ databases">
        <title>Draft genome of the nematode, Opisthorchis viverrini.</title>
        <authorList>
            <person name="Mitreva M."/>
        </authorList>
    </citation>
    <scope>NUCLEOTIDE SEQUENCE [LARGE SCALE GENOMIC DNA]</scope>
    <source>
        <strain evidence="1">Khon Kaen</strain>
    </source>
</reference>
<evidence type="ECO:0000313" key="1">
    <source>
        <dbReference type="EMBL" id="OON16220.1"/>
    </source>
</evidence>
<dbReference type="AlphaFoldDB" id="A0A1S8WNZ5"/>